<name>A0ABW1EBD3_9BACT</name>
<evidence type="ECO:0000313" key="2">
    <source>
        <dbReference type="Proteomes" id="UP001596091"/>
    </source>
</evidence>
<organism evidence="1 2">
    <name type="scientific">Acidicapsa dinghuensis</name>
    <dbReference type="NCBI Taxonomy" id="2218256"/>
    <lineage>
        <taxon>Bacteria</taxon>
        <taxon>Pseudomonadati</taxon>
        <taxon>Acidobacteriota</taxon>
        <taxon>Terriglobia</taxon>
        <taxon>Terriglobales</taxon>
        <taxon>Acidobacteriaceae</taxon>
        <taxon>Acidicapsa</taxon>
    </lineage>
</organism>
<keyword evidence="2" id="KW-1185">Reference proteome</keyword>
<reference evidence="2" key="1">
    <citation type="journal article" date="2019" name="Int. J. Syst. Evol. Microbiol.">
        <title>The Global Catalogue of Microorganisms (GCM) 10K type strain sequencing project: providing services to taxonomists for standard genome sequencing and annotation.</title>
        <authorList>
            <consortium name="The Broad Institute Genomics Platform"/>
            <consortium name="The Broad Institute Genome Sequencing Center for Infectious Disease"/>
            <person name="Wu L."/>
            <person name="Ma J."/>
        </authorList>
    </citation>
    <scope>NUCLEOTIDE SEQUENCE [LARGE SCALE GENOMIC DNA]</scope>
    <source>
        <strain evidence="2">JCM 4087</strain>
    </source>
</reference>
<protein>
    <submittedName>
        <fullName evidence="1">Uncharacterized protein</fullName>
    </submittedName>
</protein>
<dbReference type="Proteomes" id="UP001596091">
    <property type="component" value="Unassembled WGS sequence"/>
</dbReference>
<dbReference type="RefSeq" id="WP_263336990.1">
    <property type="nucleotide sequence ID" value="NZ_JAGSYH010000004.1"/>
</dbReference>
<dbReference type="EMBL" id="JBHSPH010000002">
    <property type="protein sequence ID" value="MFC5861606.1"/>
    <property type="molecule type" value="Genomic_DNA"/>
</dbReference>
<gene>
    <name evidence="1" type="ORF">ACFPT7_04830</name>
</gene>
<sequence length="79" mass="8615">MQIVVFTKNSCREQAAWLAVTLPALLSARCVAGADAADLYLTVLRLTTLRLTMPANEAQQLELDSDINSQKQAAQKMHG</sequence>
<evidence type="ECO:0000313" key="1">
    <source>
        <dbReference type="EMBL" id="MFC5861606.1"/>
    </source>
</evidence>
<accession>A0ABW1EBD3</accession>
<comment type="caution">
    <text evidence="1">The sequence shown here is derived from an EMBL/GenBank/DDBJ whole genome shotgun (WGS) entry which is preliminary data.</text>
</comment>
<proteinExistence type="predicted"/>